<organism evidence="2 3">
    <name type="scientific">Hibiscus trionum</name>
    <name type="common">Flower of an hour</name>
    <dbReference type="NCBI Taxonomy" id="183268"/>
    <lineage>
        <taxon>Eukaryota</taxon>
        <taxon>Viridiplantae</taxon>
        <taxon>Streptophyta</taxon>
        <taxon>Embryophyta</taxon>
        <taxon>Tracheophyta</taxon>
        <taxon>Spermatophyta</taxon>
        <taxon>Magnoliopsida</taxon>
        <taxon>eudicotyledons</taxon>
        <taxon>Gunneridae</taxon>
        <taxon>Pentapetalae</taxon>
        <taxon>rosids</taxon>
        <taxon>malvids</taxon>
        <taxon>Malvales</taxon>
        <taxon>Malvaceae</taxon>
        <taxon>Malvoideae</taxon>
        <taxon>Hibiscus</taxon>
    </lineage>
</organism>
<dbReference type="PANTHER" id="PTHR36312:SF15">
    <property type="entry name" value="THIONIN-LIKE PROTEIN"/>
    <property type="match status" value="1"/>
</dbReference>
<protein>
    <recommendedName>
        <fullName evidence="4">Thionin-like protein 2</fullName>
    </recommendedName>
</protein>
<dbReference type="Proteomes" id="UP001165190">
    <property type="component" value="Unassembled WGS sequence"/>
</dbReference>
<evidence type="ECO:0000256" key="1">
    <source>
        <dbReference type="SAM" id="SignalP"/>
    </source>
</evidence>
<evidence type="ECO:0000313" key="3">
    <source>
        <dbReference type="Proteomes" id="UP001165190"/>
    </source>
</evidence>
<feature type="signal peptide" evidence="1">
    <location>
        <begin position="1"/>
        <end position="25"/>
    </location>
</feature>
<proteinExistence type="predicted"/>
<keyword evidence="3" id="KW-1185">Reference proteome</keyword>
<dbReference type="InterPro" id="IPR038975">
    <property type="entry name" value="THNL"/>
</dbReference>
<keyword evidence="1" id="KW-0732">Signal</keyword>
<dbReference type="PANTHER" id="PTHR36312">
    <property type="entry name" value="THIONIN-LIKE PROTEIN 1"/>
    <property type="match status" value="1"/>
</dbReference>
<accession>A0A9W7HBX1</accession>
<comment type="caution">
    <text evidence="2">The sequence shown here is derived from an EMBL/GenBank/DDBJ whole genome shotgun (WGS) entry which is preliminary data.</text>
</comment>
<evidence type="ECO:0008006" key="4">
    <source>
        <dbReference type="Google" id="ProtNLM"/>
    </source>
</evidence>
<feature type="chain" id="PRO_5040842795" description="Thionin-like protein 2" evidence="1">
    <location>
        <begin position="26"/>
        <end position="115"/>
    </location>
</feature>
<dbReference type="EMBL" id="BSYR01000011">
    <property type="protein sequence ID" value="GMI74730.1"/>
    <property type="molecule type" value="Genomic_DNA"/>
</dbReference>
<evidence type="ECO:0000313" key="2">
    <source>
        <dbReference type="EMBL" id="GMI74730.1"/>
    </source>
</evidence>
<dbReference type="AlphaFoldDB" id="A0A9W7HBX1"/>
<reference evidence="2" key="1">
    <citation type="submission" date="2023-05" db="EMBL/GenBank/DDBJ databases">
        <title>Genome and transcriptome analyses reveal genes involved in the formation of fine ridges on petal epidermal cells in Hibiscus trionum.</title>
        <authorList>
            <person name="Koshimizu S."/>
            <person name="Masuda S."/>
            <person name="Ishii T."/>
            <person name="Shirasu K."/>
            <person name="Hoshino A."/>
            <person name="Arita M."/>
        </authorList>
    </citation>
    <scope>NUCLEOTIDE SEQUENCE</scope>
    <source>
        <strain evidence="2">Hamamatsu line</strain>
    </source>
</reference>
<dbReference type="OrthoDB" id="653285at2759"/>
<gene>
    <name evidence="2" type="ORF">HRI_001142300</name>
</gene>
<name>A0A9W7HBX1_HIBTR</name>
<sequence>MEKGRVSSALMICLVLVAAVNQATAARLNVVAFGICYARCFPRCLLRPLLINELCPLICLLPCFSKLSTLADTQSFCELGCASAMCSNISTKENYAIKEVENCVGGCSATCAKKN</sequence>